<dbReference type="GO" id="GO:0097175">
    <property type="term" value="P:1,6-anhydro-N-acetyl-beta-muramic acid catabolic process"/>
    <property type="evidence" value="ECO:0007669"/>
    <property type="project" value="UniProtKB-UniRule"/>
</dbReference>
<name>K6XIT0_9ALTE</name>
<dbReference type="GO" id="GO:0009254">
    <property type="term" value="P:peptidoglycan turnover"/>
    <property type="evidence" value="ECO:0007669"/>
    <property type="project" value="UniProtKB-UniRule"/>
</dbReference>
<dbReference type="InterPro" id="IPR043129">
    <property type="entry name" value="ATPase_NBD"/>
</dbReference>
<dbReference type="EC" id="2.7.1.170" evidence="1"/>
<evidence type="ECO:0000313" key="2">
    <source>
        <dbReference type="EMBL" id="GAC20564.1"/>
    </source>
</evidence>
<proteinExistence type="inferred from homology"/>
<keyword evidence="1 2" id="KW-0808">Transferase</keyword>
<comment type="caution">
    <text evidence="2">The sequence shown here is derived from an EMBL/GenBank/DDBJ whole genome shotgun (WGS) entry which is preliminary data.</text>
</comment>
<feature type="binding site" evidence="1">
    <location>
        <begin position="11"/>
        <end position="18"/>
    </location>
    <ligand>
        <name>ATP</name>
        <dbReference type="ChEBI" id="CHEBI:30616"/>
    </ligand>
</feature>
<dbReference type="InterPro" id="IPR005338">
    <property type="entry name" value="Anhydro_N_Ac-Mur_kinase"/>
</dbReference>
<keyword evidence="3" id="KW-1185">Reference proteome</keyword>
<dbReference type="PANTHER" id="PTHR30605:SF0">
    <property type="entry name" value="ANHYDRO-N-ACETYLMURAMIC ACID KINASE"/>
    <property type="match status" value="1"/>
</dbReference>
<keyword evidence="1 2" id="KW-0418">Kinase</keyword>
<dbReference type="GO" id="GO:0005524">
    <property type="term" value="F:ATP binding"/>
    <property type="evidence" value="ECO:0007669"/>
    <property type="project" value="UniProtKB-UniRule"/>
</dbReference>
<dbReference type="GO" id="GO:0016301">
    <property type="term" value="F:kinase activity"/>
    <property type="evidence" value="ECO:0007669"/>
    <property type="project" value="UniProtKB-KW"/>
</dbReference>
<dbReference type="Proteomes" id="UP000006327">
    <property type="component" value="Unassembled WGS sequence"/>
</dbReference>
<sequence>MPQLYLGLMSGTSIDGVDAALVDFSGSHPRLLDCKTFPFPSSLCDELHQLCAPSDNEIELMGRADRAVAEVFAEASLQLLKDNYVRPDQVKAIGSHGQTIRHIPTGKHSFSLQIGDPNTLAALTGIDVISDFRRKDIALGGQGAPLVPAFHKAVFASQLKSRVVINIGGISNITYLPQRDSEDIIGYDTGPGNTLLDAWCKLHTGNNYDEKGQWAAQRSADPELLQLLCSHPYFSAPAPKSTGREQFNLPWLQLNLESISRNIDPQVVQATLVKLTTHTIAKQVLQFKDVEQVFLCGGGARNEFLVEELESELHECELFTTAELGVEADAVEAMAFAWLAYAHINKIQGSVASVTGATKGAILGTYCPGRE</sequence>
<dbReference type="OrthoDB" id="9763949at2"/>
<evidence type="ECO:0000256" key="1">
    <source>
        <dbReference type="HAMAP-Rule" id="MF_01270"/>
    </source>
</evidence>
<dbReference type="SUPFAM" id="SSF53067">
    <property type="entry name" value="Actin-like ATPase domain"/>
    <property type="match status" value="1"/>
</dbReference>
<dbReference type="RefSeq" id="WP_007622606.1">
    <property type="nucleotide sequence ID" value="NZ_BAEO01000055.1"/>
</dbReference>
<dbReference type="HAMAP" id="MF_01270">
    <property type="entry name" value="AnhMurNAc_kinase"/>
    <property type="match status" value="1"/>
</dbReference>
<dbReference type="GO" id="GO:0016773">
    <property type="term" value="F:phosphotransferase activity, alcohol group as acceptor"/>
    <property type="evidence" value="ECO:0007669"/>
    <property type="project" value="UniProtKB-UniRule"/>
</dbReference>
<organism evidence="2 3">
    <name type="scientific">Paraglaciecola arctica BSs20135</name>
    <dbReference type="NCBI Taxonomy" id="493475"/>
    <lineage>
        <taxon>Bacteria</taxon>
        <taxon>Pseudomonadati</taxon>
        <taxon>Pseudomonadota</taxon>
        <taxon>Gammaproteobacteria</taxon>
        <taxon>Alteromonadales</taxon>
        <taxon>Alteromonadaceae</taxon>
        <taxon>Paraglaciecola</taxon>
    </lineage>
</organism>
<comment type="similarity">
    <text evidence="1">Belongs to the anhydro-N-acetylmuramic acid kinase family.</text>
</comment>
<comment type="pathway">
    <text evidence="1">Amino-sugar metabolism; 1,6-anhydro-N-acetylmuramate degradation.</text>
</comment>
<reference evidence="2 3" key="1">
    <citation type="journal article" date="2017" name="Antonie Van Leeuwenhoek">
        <title>Rhizobium rhizosphaerae sp. nov., a novel species isolated from rice rhizosphere.</title>
        <authorList>
            <person name="Zhao J.J."/>
            <person name="Zhang J."/>
            <person name="Zhang R.J."/>
            <person name="Zhang C.W."/>
            <person name="Yin H.Q."/>
            <person name="Zhang X.X."/>
        </authorList>
    </citation>
    <scope>NUCLEOTIDE SEQUENCE [LARGE SCALE GENOMIC DNA]</scope>
    <source>
        <strain evidence="2 3">BSs20135</strain>
    </source>
</reference>
<gene>
    <name evidence="1 2" type="primary">anmK</name>
    <name evidence="2" type="ORF">GARC_3610</name>
</gene>
<dbReference type="STRING" id="493475.GARC_3610"/>
<protein>
    <recommendedName>
        <fullName evidence="1">Anhydro-N-acetylmuramic acid kinase</fullName>
        <ecNumber evidence="1">2.7.1.170</ecNumber>
    </recommendedName>
    <alternativeName>
        <fullName evidence="1">AnhMurNAc kinase</fullName>
    </alternativeName>
</protein>
<comment type="catalytic activity">
    <reaction evidence="1">
        <text>1,6-anhydro-N-acetyl-beta-muramate + ATP + H2O = N-acetyl-D-muramate 6-phosphate + ADP + H(+)</text>
        <dbReference type="Rhea" id="RHEA:24952"/>
        <dbReference type="ChEBI" id="CHEBI:15377"/>
        <dbReference type="ChEBI" id="CHEBI:15378"/>
        <dbReference type="ChEBI" id="CHEBI:30616"/>
        <dbReference type="ChEBI" id="CHEBI:58690"/>
        <dbReference type="ChEBI" id="CHEBI:58722"/>
        <dbReference type="ChEBI" id="CHEBI:456216"/>
        <dbReference type="EC" id="2.7.1.170"/>
    </reaction>
</comment>
<dbReference type="NCBIfam" id="NF007139">
    <property type="entry name" value="PRK09585.1-3"/>
    <property type="match status" value="1"/>
</dbReference>
<keyword evidence="1" id="KW-0547">Nucleotide-binding</keyword>
<keyword evidence="1" id="KW-0067">ATP-binding</keyword>
<keyword evidence="1" id="KW-0119">Carbohydrate metabolism</keyword>
<comment type="pathway">
    <text evidence="1">Cell wall biogenesis; peptidoglycan recycling.</text>
</comment>
<accession>K6XIT0</accession>
<dbReference type="Gene3D" id="3.30.420.40">
    <property type="match status" value="2"/>
</dbReference>
<dbReference type="EMBL" id="BAEO01000055">
    <property type="protein sequence ID" value="GAC20564.1"/>
    <property type="molecule type" value="Genomic_DNA"/>
</dbReference>
<dbReference type="PANTHER" id="PTHR30605">
    <property type="entry name" value="ANHYDRO-N-ACETYLMURAMIC ACID KINASE"/>
    <property type="match status" value="1"/>
</dbReference>
<dbReference type="Pfam" id="PF03702">
    <property type="entry name" value="AnmK"/>
    <property type="match status" value="1"/>
</dbReference>
<dbReference type="eggNOG" id="COG2377">
    <property type="taxonomic scope" value="Bacteria"/>
</dbReference>
<dbReference type="AlphaFoldDB" id="K6XIT0"/>
<dbReference type="CDD" id="cd24050">
    <property type="entry name" value="ASKHA_NBD_ANMK"/>
    <property type="match status" value="1"/>
</dbReference>
<dbReference type="UniPathway" id="UPA00343"/>
<dbReference type="GO" id="GO:0006040">
    <property type="term" value="P:amino sugar metabolic process"/>
    <property type="evidence" value="ECO:0007669"/>
    <property type="project" value="InterPro"/>
</dbReference>
<comment type="function">
    <text evidence="1">Catalyzes the specific phosphorylation of 1,6-anhydro-N-acetylmuramic acid (anhMurNAc) with the simultaneous cleavage of the 1,6-anhydro ring, generating MurNAc-6-P. Is required for the utilization of anhMurNAc either imported from the medium or derived from its own cell wall murein, and thus plays a role in cell wall recycling.</text>
</comment>
<dbReference type="UniPathway" id="UPA00544"/>
<evidence type="ECO:0000313" key="3">
    <source>
        <dbReference type="Proteomes" id="UP000006327"/>
    </source>
</evidence>